<dbReference type="Proteomes" id="UP000315252">
    <property type="component" value="Unassembled WGS sequence"/>
</dbReference>
<dbReference type="GO" id="GO:0003677">
    <property type="term" value="F:DNA binding"/>
    <property type="evidence" value="ECO:0007669"/>
    <property type="project" value="UniProtKB-KW"/>
</dbReference>
<dbReference type="EMBL" id="VHSH01000010">
    <property type="protein sequence ID" value="TQV74390.1"/>
    <property type="molecule type" value="Genomic_DNA"/>
</dbReference>
<reference evidence="6 7" key="1">
    <citation type="submission" date="2019-06" db="EMBL/GenBank/DDBJ databases">
        <title>Whole genome sequence for Rhodospirillaceae sp. R148.</title>
        <authorList>
            <person name="Wang G."/>
        </authorList>
    </citation>
    <scope>NUCLEOTIDE SEQUENCE [LARGE SCALE GENOMIC DNA]</scope>
    <source>
        <strain evidence="6 7">R148</strain>
    </source>
</reference>
<dbReference type="PANTHER" id="PTHR33175:SF3">
    <property type="entry name" value="DNA-BINDING PROTEIN HU-BETA"/>
    <property type="match status" value="1"/>
</dbReference>
<dbReference type="AlphaFoldDB" id="A0A545TAZ9"/>
<evidence type="ECO:0000313" key="7">
    <source>
        <dbReference type="Proteomes" id="UP000315252"/>
    </source>
</evidence>
<name>A0A545TAZ9_9PROT</name>
<gene>
    <name evidence="6" type="ORF">FKG95_24220</name>
</gene>
<dbReference type="InterPro" id="IPR010992">
    <property type="entry name" value="IHF-like_DNA-bd_dom_sf"/>
</dbReference>
<evidence type="ECO:0000256" key="1">
    <source>
        <dbReference type="ARBA" id="ARBA00010529"/>
    </source>
</evidence>
<keyword evidence="3 6" id="KW-0238">DNA-binding</keyword>
<dbReference type="Gene3D" id="4.10.520.10">
    <property type="entry name" value="IHF-like DNA-binding proteins"/>
    <property type="match status" value="1"/>
</dbReference>
<dbReference type="GO" id="GO:0030527">
    <property type="term" value="F:structural constituent of chromatin"/>
    <property type="evidence" value="ECO:0007669"/>
    <property type="project" value="InterPro"/>
</dbReference>
<keyword evidence="7" id="KW-1185">Reference proteome</keyword>
<evidence type="ECO:0000256" key="3">
    <source>
        <dbReference type="ARBA" id="ARBA00023125"/>
    </source>
</evidence>
<dbReference type="InterPro" id="IPR020816">
    <property type="entry name" value="Histone-like_DNA-bd_CS"/>
</dbReference>
<dbReference type="OrthoDB" id="9799835at2"/>
<dbReference type="GO" id="GO:0030261">
    <property type="term" value="P:chromosome condensation"/>
    <property type="evidence" value="ECO:0007669"/>
    <property type="project" value="UniProtKB-KW"/>
</dbReference>
<dbReference type="PROSITE" id="PS00045">
    <property type="entry name" value="HISTONE_LIKE"/>
    <property type="match status" value="1"/>
</dbReference>
<evidence type="ECO:0000256" key="5">
    <source>
        <dbReference type="SAM" id="MobiDB-lite"/>
    </source>
</evidence>
<protein>
    <submittedName>
        <fullName evidence="6">HU family DNA-binding protein</fullName>
    </submittedName>
</protein>
<keyword evidence="2" id="KW-0226">DNA condensation</keyword>
<feature type="region of interest" description="Disordered" evidence="5">
    <location>
        <begin position="1"/>
        <end position="44"/>
    </location>
</feature>
<evidence type="ECO:0000256" key="4">
    <source>
        <dbReference type="RuleBase" id="RU003939"/>
    </source>
</evidence>
<dbReference type="PANTHER" id="PTHR33175">
    <property type="entry name" value="DNA-BINDING PROTEIN HU"/>
    <property type="match status" value="1"/>
</dbReference>
<dbReference type="Pfam" id="PF00216">
    <property type="entry name" value="Bac_DNA_binding"/>
    <property type="match status" value="1"/>
</dbReference>
<comment type="caution">
    <text evidence="6">The sequence shown here is derived from an EMBL/GenBank/DDBJ whole genome shotgun (WGS) entry which is preliminary data.</text>
</comment>
<dbReference type="InterPro" id="IPR000119">
    <property type="entry name" value="Hist_DNA-bd"/>
</dbReference>
<accession>A0A545TAZ9</accession>
<dbReference type="RefSeq" id="WP_142899022.1">
    <property type="nucleotide sequence ID" value="NZ_ML660061.1"/>
</dbReference>
<sequence length="131" mass="13653">MAKKPVKKATAKKAAPKKAAPKTAQAAKKPAARRYKATPEGTSDRQHLIEVIQGGTGCSAAAARETLGDLIGTITTSLKKNQKVQLVGFGSFSVAKRAARKGINPRTGDAIKIKASKSVRFKAGQTLKGAV</sequence>
<comment type="similarity">
    <text evidence="1 4">Belongs to the bacterial histone-like protein family.</text>
</comment>
<feature type="compositionally biased region" description="Basic residues" evidence="5">
    <location>
        <begin position="1"/>
        <end position="20"/>
    </location>
</feature>
<evidence type="ECO:0000313" key="6">
    <source>
        <dbReference type="EMBL" id="TQV74390.1"/>
    </source>
</evidence>
<dbReference type="SUPFAM" id="SSF47729">
    <property type="entry name" value="IHF-like DNA-binding proteins"/>
    <property type="match status" value="1"/>
</dbReference>
<organism evidence="6 7">
    <name type="scientific">Denitrobaculum tricleocarpae</name>
    <dbReference type="NCBI Taxonomy" id="2591009"/>
    <lineage>
        <taxon>Bacteria</taxon>
        <taxon>Pseudomonadati</taxon>
        <taxon>Pseudomonadota</taxon>
        <taxon>Alphaproteobacteria</taxon>
        <taxon>Rhodospirillales</taxon>
        <taxon>Rhodospirillaceae</taxon>
        <taxon>Denitrobaculum</taxon>
    </lineage>
</organism>
<proteinExistence type="inferred from homology"/>
<dbReference type="PRINTS" id="PR01727">
    <property type="entry name" value="DNABINDINGHU"/>
</dbReference>
<evidence type="ECO:0000256" key="2">
    <source>
        <dbReference type="ARBA" id="ARBA00023067"/>
    </source>
</evidence>
<dbReference type="CDD" id="cd13831">
    <property type="entry name" value="HU"/>
    <property type="match status" value="1"/>
</dbReference>
<dbReference type="SMART" id="SM00411">
    <property type="entry name" value="BHL"/>
    <property type="match status" value="1"/>
</dbReference>